<dbReference type="InterPro" id="IPR013087">
    <property type="entry name" value="Znf_C2H2_type"/>
</dbReference>
<dbReference type="GO" id="GO:0008270">
    <property type="term" value="F:zinc ion binding"/>
    <property type="evidence" value="ECO:0007669"/>
    <property type="project" value="UniProtKB-KW"/>
</dbReference>
<organism evidence="4 5">
    <name type="scientific">Fusarium flagelliforme</name>
    <dbReference type="NCBI Taxonomy" id="2675880"/>
    <lineage>
        <taxon>Eukaryota</taxon>
        <taxon>Fungi</taxon>
        <taxon>Dikarya</taxon>
        <taxon>Ascomycota</taxon>
        <taxon>Pezizomycotina</taxon>
        <taxon>Sordariomycetes</taxon>
        <taxon>Hypocreomycetidae</taxon>
        <taxon>Hypocreales</taxon>
        <taxon>Nectriaceae</taxon>
        <taxon>Fusarium</taxon>
        <taxon>Fusarium incarnatum-equiseti species complex</taxon>
    </lineage>
</organism>
<keyword evidence="1" id="KW-0862">Zinc</keyword>
<keyword evidence="5" id="KW-1185">Reference proteome</keyword>
<dbReference type="EMBL" id="PXXK01000256">
    <property type="protein sequence ID" value="RFN47382.1"/>
    <property type="molecule type" value="Genomic_DNA"/>
</dbReference>
<reference evidence="4 5" key="1">
    <citation type="journal article" date="2018" name="PLoS Pathog.">
        <title>Evolution of structural diversity of trichothecenes, a family of toxins produced by plant pathogenic and entomopathogenic fungi.</title>
        <authorList>
            <person name="Proctor R.H."/>
            <person name="McCormick S.P."/>
            <person name="Kim H.S."/>
            <person name="Cardoza R.E."/>
            <person name="Stanley A.M."/>
            <person name="Lindo L."/>
            <person name="Kelly A."/>
            <person name="Brown D.W."/>
            <person name="Lee T."/>
            <person name="Vaughan M.M."/>
            <person name="Alexander N.J."/>
            <person name="Busman M."/>
            <person name="Gutierrez S."/>
        </authorList>
    </citation>
    <scope>NUCLEOTIDE SEQUENCE [LARGE SCALE GENOMIC DNA]</scope>
    <source>
        <strain evidence="4 5">NRRL 13405</strain>
    </source>
</reference>
<protein>
    <recommendedName>
        <fullName evidence="3">C2H2-type domain-containing protein</fullName>
    </recommendedName>
</protein>
<evidence type="ECO:0000256" key="2">
    <source>
        <dbReference type="SAM" id="MobiDB-lite"/>
    </source>
</evidence>
<feature type="compositionally biased region" description="Basic residues" evidence="2">
    <location>
        <begin position="309"/>
        <end position="320"/>
    </location>
</feature>
<feature type="compositionally biased region" description="Low complexity" evidence="2">
    <location>
        <begin position="479"/>
        <end position="504"/>
    </location>
</feature>
<name>A0A395MHK1_9HYPO</name>
<comment type="caution">
    <text evidence="4">The sequence shown here is derived from an EMBL/GenBank/DDBJ whole genome shotgun (WGS) entry which is preliminary data.</text>
</comment>
<keyword evidence="1" id="KW-0479">Metal-binding</keyword>
<gene>
    <name evidence="4" type="ORF">FIE12Z_8384</name>
</gene>
<evidence type="ECO:0000259" key="3">
    <source>
        <dbReference type="PROSITE" id="PS50157"/>
    </source>
</evidence>
<proteinExistence type="predicted"/>
<feature type="compositionally biased region" description="Acidic residues" evidence="2">
    <location>
        <begin position="466"/>
        <end position="478"/>
    </location>
</feature>
<dbReference type="Pfam" id="PF10680">
    <property type="entry name" value="RRN9"/>
    <property type="match status" value="1"/>
</dbReference>
<feature type="domain" description="C2H2-type" evidence="3">
    <location>
        <begin position="538"/>
        <end position="566"/>
    </location>
</feature>
<feature type="compositionally biased region" description="Acidic residues" evidence="2">
    <location>
        <begin position="170"/>
        <end position="185"/>
    </location>
</feature>
<evidence type="ECO:0000313" key="4">
    <source>
        <dbReference type="EMBL" id="RFN47382.1"/>
    </source>
</evidence>
<feature type="compositionally biased region" description="Basic and acidic residues" evidence="2">
    <location>
        <begin position="186"/>
        <end position="197"/>
    </location>
</feature>
<feature type="region of interest" description="Disordered" evidence="2">
    <location>
        <begin position="465"/>
        <end position="532"/>
    </location>
</feature>
<keyword evidence="1" id="KW-0863">Zinc-finger</keyword>
<dbReference type="STRING" id="2594813.A0A395MHK1"/>
<feature type="compositionally biased region" description="Low complexity" evidence="2">
    <location>
        <begin position="517"/>
        <end position="528"/>
    </location>
</feature>
<dbReference type="AlphaFoldDB" id="A0A395MHK1"/>
<feature type="region of interest" description="Disordered" evidence="2">
    <location>
        <begin position="264"/>
        <end position="329"/>
    </location>
</feature>
<evidence type="ECO:0000256" key="1">
    <source>
        <dbReference type="PROSITE-ProRule" id="PRU00042"/>
    </source>
</evidence>
<evidence type="ECO:0000313" key="5">
    <source>
        <dbReference type="Proteomes" id="UP000265631"/>
    </source>
</evidence>
<dbReference type="InterPro" id="IPR059095">
    <property type="entry name" value="Znf_C2H2_17_2nd"/>
</dbReference>
<dbReference type="PROSITE" id="PS50157">
    <property type="entry name" value="ZINC_FINGER_C2H2_2"/>
    <property type="match status" value="1"/>
</dbReference>
<dbReference type="OrthoDB" id="5412288at2759"/>
<dbReference type="InterPro" id="IPR019622">
    <property type="entry name" value="Rrn9_dom"/>
</dbReference>
<dbReference type="Pfam" id="PF26176">
    <property type="entry name" value="zf_C2H2_17_2"/>
    <property type="match status" value="1"/>
</dbReference>
<feature type="region of interest" description="Disordered" evidence="2">
    <location>
        <begin position="156"/>
        <end position="233"/>
    </location>
</feature>
<feature type="region of interest" description="Disordered" evidence="2">
    <location>
        <begin position="604"/>
        <end position="627"/>
    </location>
</feature>
<dbReference type="Gene3D" id="3.30.160.60">
    <property type="entry name" value="Classic Zinc Finger"/>
    <property type="match status" value="1"/>
</dbReference>
<dbReference type="Proteomes" id="UP000265631">
    <property type="component" value="Unassembled WGS sequence"/>
</dbReference>
<feature type="compositionally biased region" description="Polar residues" evidence="2">
    <location>
        <begin position="296"/>
        <end position="308"/>
    </location>
</feature>
<accession>A0A395MHK1</accession>
<sequence>MESSATAWELDSDEIASIASEDLNANRPNRWKGPKSTWRTHTEEDRLLWQSMKKIEDQDLSVHLYNAFALKLQAQNPATAQNLVVKIENGQENVWVPPKAWTAWPLKHKHVPKKRLIDEEHDEDDRFTFRRQEVIMPSTELEEEISATILKTAKRRFRRRKAKMAKPSIEEPDDEDEENDDDTSESEPRESSAKPDTDAEDNGMALDKDYKPKRKQAPKTYEPVESANDEASYALLRPSTRHILSKLDGTLDILQKTRVAGMNYASDSSTEEDSDSHSQSGQKKPRGRPRNIHSEGASSASDSATPKTKNSRRGRPRKIHTPRDGETHEEMLQRVARESHRKIPVTKEDRDAAFEEWVRKGDEIIERERSLSIKRARSQGSETGNESGTNLDRKRLRLGLRDWSDVLGAAALAGFSGDVIARATRRCADLFGEGMVVRTLNEVPATKGNGTTTVEYRPETIQLSYSDEEADDESDDAADLAQRRVASRQASLAQSSRSPDSIRSTSRRSTRSPGPPSGARSPRSRSNSVGGLSFCPIPSCDRSVRGFTRKTNLRRHLELVHQGQAEELDSDDEVLGGVHVDGFLKPIVPGKGWRGEDTVQRTRRKGVFREKSATSREASYAEDNLSS</sequence>